<evidence type="ECO:0000256" key="4">
    <source>
        <dbReference type="ARBA" id="ARBA00023163"/>
    </source>
</evidence>
<evidence type="ECO:0000256" key="3">
    <source>
        <dbReference type="ARBA" id="ARBA00023015"/>
    </source>
</evidence>
<comment type="subcellular location">
    <subcellularLocation>
        <location evidence="1">Nucleus</location>
    </subcellularLocation>
</comment>
<dbReference type="InterPro" id="IPR044293">
    <property type="entry name" value="PRE"/>
</dbReference>
<protein>
    <recommendedName>
        <fullName evidence="6">BHLH domain-containing protein</fullName>
    </recommendedName>
</protein>
<proteinExistence type="predicted"/>
<dbReference type="Gene3D" id="4.10.280.10">
    <property type="entry name" value="Helix-loop-helix DNA-binding domain"/>
    <property type="match status" value="1"/>
</dbReference>
<sequence>MSSRRRSNNNSRFTQDEISDLVLKLQSLLPNSFSRCTTTVTSSSKILEEACNYIRKLHNEVDDLSEKLSQVLPSVDSNNIDLIHTLLSLLQQ</sequence>
<evidence type="ECO:0000256" key="2">
    <source>
        <dbReference type="ARBA" id="ARBA00022604"/>
    </source>
</evidence>
<keyword evidence="4" id="KW-0804">Transcription</keyword>
<evidence type="ECO:0000313" key="7">
    <source>
        <dbReference type="EnsemblPlants" id="Solyc03g112995.1.1"/>
    </source>
</evidence>
<keyword evidence="2" id="KW-0341">Growth regulation</keyword>
<dbReference type="InterPro" id="IPR011598">
    <property type="entry name" value="bHLH_dom"/>
</dbReference>
<dbReference type="Proteomes" id="UP000004994">
    <property type="component" value="Chromosome 3"/>
</dbReference>
<dbReference type="AlphaFoldDB" id="A0A3Q7FRS1"/>
<dbReference type="PANTHER" id="PTHR38546">
    <property type="entry name" value="DNA BINDING PROTEIN"/>
    <property type="match status" value="1"/>
</dbReference>
<dbReference type="GO" id="GO:0046983">
    <property type="term" value="F:protein dimerization activity"/>
    <property type="evidence" value="ECO:0007669"/>
    <property type="project" value="InterPro"/>
</dbReference>
<keyword evidence="8" id="KW-1185">Reference proteome</keyword>
<dbReference type="GO" id="GO:0005634">
    <property type="term" value="C:nucleus"/>
    <property type="evidence" value="ECO:0007669"/>
    <property type="project" value="UniProtKB-SubCell"/>
</dbReference>
<dbReference type="InParanoid" id="A0A3Q7FRS1"/>
<dbReference type="OMA" id="KETCCHI"/>
<dbReference type="PANTHER" id="PTHR38546:SF3">
    <property type="entry name" value="DNA BINDING PROTEIN"/>
    <property type="match status" value="1"/>
</dbReference>
<dbReference type="InterPro" id="IPR036638">
    <property type="entry name" value="HLH_DNA-bd_sf"/>
</dbReference>
<reference evidence="7" key="2">
    <citation type="submission" date="2019-01" db="UniProtKB">
        <authorList>
            <consortium name="EnsemblPlants"/>
        </authorList>
    </citation>
    <scope>IDENTIFICATION</scope>
    <source>
        <strain evidence="7">cv. Heinz 1706</strain>
    </source>
</reference>
<dbReference type="InterPro" id="IPR044172">
    <property type="entry name" value="ILI2-like"/>
</dbReference>
<dbReference type="Gramene" id="Solyc03g112995.1.1">
    <property type="protein sequence ID" value="Solyc03g112995.1.1"/>
    <property type="gene ID" value="Solyc03g112995.1"/>
</dbReference>
<organism evidence="7">
    <name type="scientific">Solanum lycopersicum</name>
    <name type="common">Tomato</name>
    <name type="synonym">Lycopersicon esculentum</name>
    <dbReference type="NCBI Taxonomy" id="4081"/>
    <lineage>
        <taxon>Eukaryota</taxon>
        <taxon>Viridiplantae</taxon>
        <taxon>Streptophyta</taxon>
        <taxon>Embryophyta</taxon>
        <taxon>Tracheophyta</taxon>
        <taxon>Spermatophyta</taxon>
        <taxon>Magnoliopsida</taxon>
        <taxon>eudicotyledons</taxon>
        <taxon>Gunneridae</taxon>
        <taxon>Pentapetalae</taxon>
        <taxon>asterids</taxon>
        <taxon>lamiids</taxon>
        <taxon>Solanales</taxon>
        <taxon>Solanaceae</taxon>
        <taxon>Solanoideae</taxon>
        <taxon>Solaneae</taxon>
        <taxon>Solanum</taxon>
        <taxon>Solanum subgen. Lycopersicon</taxon>
    </lineage>
</organism>
<keyword evidence="5" id="KW-0539">Nucleus</keyword>
<evidence type="ECO:0000256" key="5">
    <source>
        <dbReference type="ARBA" id="ARBA00023242"/>
    </source>
</evidence>
<dbReference type="GO" id="GO:0006355">
    <property type="term" value="P:regulation of DNA-templated transcription"/>
    <property type="evidence" value="ECO:0007669"/>
    <property type="project" value="InterPro"/>
</dbReference>
<feature type="domain" description="BHLH" evidence="6">
    <location>
        <begin position="2"/>
        <end position="57"/>
    </location>
</feature>
<name>A0A3Q7FRS1_SOLLC</name>
<dbReference type="STRING" id="4081.A0A3Q7FRS1"/>
<dbReference type="EnsemblPlants" id="Solyc03g112995.1.1">
    <property type="protein sequence ID" value="Solyc03g112995.1.1"/>
    <property type="gene ID" value="Solyc03g112995.1"/>
</dbReference>
<evidence type="ECO:0000313" key="8">
    <source>
        <dbReference type="Proteomes" id="UP000004994"/>
    </source>
</evidence>
<evidence type="ECO:0000256" key="1">
    <source>
        <dbReference type="ARBA" id="ARBA00004123"/>
    </source>
</evidence>
<dbReference type="PROSITE" id="PS50888">
    <property type="entry name" value="BHLH"/>
    <property type="match status" value="1"/>
</dbReference>
<reference evidence="7" key="1">
    <citation type="journal article" date="2012" name="Nature">
        <title>The tomato genome sequence provides insights into fleshy fruit evolution.</title>
        <authorList>
            <consortium name="Tomato Genome Consortium"/>
        </authorList>
    </citation>
    <scope>NUCLEOTIDE SEQUENCE [LARGE SCALE GENOMIC DNA]</scope>
    <source>
        <strain evidence="7">cv. Heinz 1706</strain>
    </source>
</reference>
<dbReference type="SMR" id="A0A3Q7FRS1"/>
<evidence type="ECO:0000259" key="6">
    <source>
        <dbReference type="PROSITE" id="PS50888"/>
    </source>
</evidence>
<dbReference type="GO" id="GO:0040008">
    <property type="term" value="P:regulation of growth"/>
    <property type="evidence" value="ECO:0007669"/>
    <property type="project" value="InterPro"/>
</dbReference>
<dbReference type="Pfam" id="PF23174">
    <property type="entry name" value="bHLH_ILI"/>
    <property type="match status" value="1"/>
</dbReference>
<dbReference type="SUPFAM" id="SSF47459">
    <property type="entry name" value="HLH, helix-loop-helix DNA-binding domain"/>
    <property type="match status" value="1"/>
</dbReference>
<accession>A0A3Q7FRS1</accession>
<keyword evidence="3" id="KW-0805">Transcription regulation</keyword>